<evidence type="ECO:0000313" key="10">
    <source>
        <dbReference type="EMBL" id="TDQ56630.1"/>
    </source>
</evidence>
<dbReference type="SUPFAM" id="SSF89069">
    <property type="entry name" value="N-terminal, cytoplasmic domain of anti-sigmaE factor RseA"/>
    <property type="match status" value="1"/>
</dbReference>
<dbReference type="Gene3D" id="1.20.5.3960">
    <property type="match status" value="1"/>
</dbReference>
<dbReference type="AlphaFoldDB" id="A0A4R6V6U6"/>
<evidence type="ECO:0000313" key="11">
    <source>
        <dbReference type="Proteomes" id="UP000295657"/>
    </source>
</evidence>
<keyword evidence="7" id="KW-0997">Cell inner membrane</keyword>
<dbReference type="Proteomes" id="UP000295657">
    <property type="component" value="Unassembled WGS sequence"/>
</dbReference>
<keyword evidence="3 7" id="KW-1003">Cell membrane</keyword>
<keyword evidence="6 7" id="KW-0472">Membrane</keyword>
<feature type="domain" description="Anti sigma-E protein RseA C-terminal" evidence="9">
    <location>
        <begin position="126"/>
        <end position="177"/>
    </location>
</feature>
<feature type="domain" description="Anti sigma-E protein RseA N-terminal" evidence="8">
    <location>
        <begin position="1"/>
        <end position="82"/>
    </location>
</feature>
<keyword evidence="5" id="KW-1133">Transmembrane helix</keyword>
<keyword evidence="4" id="KW-0812">Transmembrane</keyword>
<dbReference type="PANTHER" id="PTHR38104">
    <property type="match status" value="1"/>
</dbReference>
<comment type="similarity">
    <text evidence="2 7">Belongs to the RseA family.</text>
</comment>
<evidence type="ECO:0000256" key="5">
    <source>
        <dbReference type="ARBA" id="ARBA00022989"/>
    </source>
</evidence>
<dbReference type="EMBL" id="SNYQ01000009">
    <property type="protein sequence ID" value="TDQ56630.1"/>
    <property type="molecule type" value="Genomic_DNA"/>
</dbReference>
<comment type="subcellular location">
    <subcellularLocation>
        <location evidence="7">Cell inner membrane</location>
    </subcellularLocation>
    <subcellularLocation>
        <location evidence="1">Cell membrane</location>
        <topology evidence="1">Single-pass membrane protein</topology>
    </subcellularLocation>
</comment>
<reference evidence="10 11" key="1">
    <citation type="submission" date="2019-03" db="EMBL/GenBank/DDBJ databases">
        <title>Genomic Encyclopedia of Type Strains, Phase IV (KMG-IV): sequencing the most valuable type-strain genomes for metagenomic binning, comparative biology and taxonomic classification.</title>
        <authorList>
            <person name="Goeker M."/>
        </authorList>
    </citation>
    <scope>NUCLEOTIDE SEQUENCE [LARGE SCALE GENOMIC DNA]</scope>
    <source>
        <strain evidence="10 11">DSM 28403</strain>
    </source>
</reference>
<evidence type="ECO:0000256" key="3">
    <source>
        <dbReference type="ARBA" id="ARBA00022475"/>
    </source>
</evidence>
<dbReference type="InterPro" id="IPR052383">
    <property type="entry name" value="Anti-sigma-E_RseA-like"/>
</dbReference>
<dbReference type="Pfam" id="PF03872">
    <property type="entry name" value="RseA_N"/>
    <property type="match status" value="1"/>
</dbReference>
<comment type="function">
    <text evidence="7">An anti-sigma factor for extracytoplasmic function (ECF) sigma factor sigma-E (RpoE). ECF sigma factors are held in an inactive form by an anti-sigma factor until released by regulated intramembrane proteolysis (RIP). RIP occurs when an extracytoplasmic signal triggers a concerted proteolytic cascade to transmit information and elicit cellular responses. The membrane-spanning regulatory substrate protein is first cut periplasmically (site-1 protease, S1P, DegS), then within the membrane itself (site-2 protease, S2P, RseP), while cytoplasmic proteases finish degrading the anti-sigma factor, liberating sigma-E.</text>
</comment>
<dbReference type="InterPro" id="IPR026279">
    <property type="entry name" value="RseA"/>
</dbReference>
<dbReference type="InterPro" id="IPR005573">
    <property type="entry name" value="Anti-sigma_E_RseA_C"/>
</dbReference>
<accession>A0A4R6V6U6</accession>
<evidence type="ECO:0000259" key="9">
    <source>
        <dbReference type="Pfam" id="PF03873"/>
    </source>
</evidence>
<dbReference type="PIRSF" id="PIRSF016938">
    <property type="entry name" value="RseA"/>
    <property type="match status" value="1"/>
</dbReference>
<organism evidence="10 11">
    <name type="scientific">Mesocricetibacter intestinalis</name>
    <dbReference type="NCBI Taxonomy" id="1521930"/>
    <lineage>
        <taxon>Bacteria</taxon>
        <taxon>Pseudomonadati</taxon>
        <taxon>Pseudomonadota</taxon>
        <taxon>Gammaproteobacteria</taxon>
        <taxon>Pasteurellales</taxon>
        <taxon>Pasteurellaceae</taxon>
        <taxon>Mesocricetibacter</taxon>
    </lineage>
</organism>
<protein>
    <recommendedName>
        <fullName evidence="7">Anti-sigma-E factor RseA</fullName>
    </recommendedName>
    <alternativeName>
        <fullName evidence="7">Regulator of SigE</fullName>
    </alternativeName>
    <alternativeName>
        <fullName evidence="7">Sigma-E anti-sigma factor RseA</fullName>
    </alternativeName>
    <alternativeName>
        <fullName evidence="7">Sigma-E factor negative regulatory protein</fullName>
    </alternativeName>
</protein>
<dbReference type="GO" id="GO:0005886">
    <property type="term" value="C:plasma membrane"/>
    <property type="evidence" value="ECO:0007669"/>
    <property type="project" value="UniProtKB-SubCell"/>
</dbReference>
<evidence type="ECO:0000256" key="2">
    <source>
        <dbReference type="ARBA" id="ARBA00005837"/>
    </source>
</evidence>
<dbReference type="OrthoDB" id="6194196at2"/>
<dbReference type="GO" id="GO:0016989">
    <property type="term" value="F:sigma factor antagonist activity"/>
    <property type="evidence" value="ECO:0007669"/>
    <property type="project" value="InterPro"/>
</dbReference>
<sequence length="187" mass="20956">MQKELLSAYVDGEQVNEKLTAQLCQNAELQRTWSNYHAIRSLMRDESPVFLGADFTAKMETLIGQEEQLLVSQPMPEEVQRPLFIQKVKKWFAPALQVAVAAGVCLASVIGFQSLNLSANSQNSADTPVLQTLPFTNNVQEVSYNAPLKDAVTAEKIEQKNKRIGAMLQSYELQRRVYADSAQNQHK</sequence>
<comment type="caution">
    <text evidence="10">The sequence shown here is derived from an EMBL/GenBank/DDBJ whole genome shotgun (WGS) entry which is preliminary data.</text>
</comment>
<dbReference type="RefSeq" id="WP_133545655.1">
    <property type="nucleotide sequence ID" value="NZ_SNYQ01000009.1"/>
</dbReference>
<proteinExistence type="inferred from homology"/>
<dbReference type="CDD" id="cd16328">
    <property type="entry name" value="RseA_N"/>
    <property type="match status" value="1"/>
</dbReference>
<evidence type="ECO:0000259" key="8">
    <source>
        <dbReference type="Pfam" id="PF03872"/>
    </source>
</evidence>
<gene>
    <name evidence="10" type="ORF">EDC45_1840</name>
</gene>
<name>A0A4R6V6U6_9PAST</name>
<evidence type="ECO:0000256" key="1">
    <source>
        <dbReference type="ARBA" id="ARBA00004162"/>
    </source>
</evidence>
<keyword evidence="11" id="KW-1185">Reference proteome</keyword>
<dbReference type="InterPro" id="IPR005572">
    <property type="entry name" value="Anti-sigma_E_RseA_N"/>
</dbReference>
<evidence type="ECO:0000256" key="7">
    <source>
        <dbReference type="PIRNR" id="PIRNR016938"/>
    </source>
</evidence>
<dbReference type="Gene3D" id="1.10.10.880">
    <property type="entry name" value="Anti sigma-E protein RseA, N-terminal domain"/>
    <property type="match status" value="1"/>
</dbReference>
<dbReference type="PANTHER" id="PTHR38104:SF1">
    <property type="entry name" value="ANTI-SIGMA-E FACTOR RSEA"/>
    <property type="match status" value="1"/>
</dbReference>
<evidence type="ECO:0000256" key="4">
    <source>
        <dbReference type="ARBA" id="ARBA00022692"/>
    </source>
</evidence>
<dbReference type="Pfam" id="PF03873">
    <property type="entry name" value="RseA_C"/>
    <property type="match status" value="1"/>
</dbReference>
<dbReference type="InterPro" id="IPR036147">
    <property type="entry name" value="Anti-sigma_E_RseA_N_sf"/>
</dbReference>
<comment type="subunit">
    <text evidence="7">Interacts 1:1 with ECF RNA polymerase sigma-E (RpoE); this inhibits the interaction of sigma-E with the RNA polymerase catalytic core and leads to a decreased expression of sigma-E-regulated genes. Interacts with RseB.</text>
</comment>
<evidence type="ECO:0000256" key="6">
    <source>
        <dbReference type="ARBA" id="ARBA00023136"/>
    </source>
</evidence>